<evidence type="ECO:0000313" key="4">
    <source>
        <dbReference type="Proteomes" id="UP001597145"/>
    </source>
</evidence>
<evidence type="ECO:0000256" key="2">
    <source>
        <dbReference type="ARBA" id="ARBA00023163"/>
    </source>
</evidence>
<keyword evidence="1" id="KW-0805">Transcription regulation</keyword>
<dbReference type="Proteomes" id="UP001597145">
    <property type="component" value="Unassembled WGS sequence"/>
</dbReference>
<dbReference type="PANTHER" id="PTHR47506:SF7">
    <property type="entry name" value="TRANSCRIPTIONAL REGULATORY PROTEIN"/>
    <property type="match status" value="1"/>
</dbReference>
<dbReference type="InterPro" id="IPR036271">
    <property type="entry name" value="Tet_transcr_reg_TetR-rel_C_sf"/>
</dbReference>
<reference evidence="4" key="1">
    <citation type="journal article" date="2019" name="Int. J. Syst. Evol. Microbiol.">
        <title>The Global Catalogue of Microorganisms (GCM) 10K type strain sequencing project: providing services to taxonomists for standard genome sequencing and annotation.</title>
        <authorList>
            <consortium name="The Broad Institute Genomics Platform"/>
            <consortium name="The Broad Institute Genome Sequencing Center for Infectious Disease"/>
            <person name="Wu L."/>
            <person name="Ma J."/>
        </authorList>
    </citation>
    <scope>NUCLEOTIDE SEQUENCE [LARGE SCALE GENOMIC DNA]</scope>
    <source>
        <strain evidence="4">JCM 12165</strain>
    </source>
</reference>
<dbReference type="SUPFAM" id="SSF46689">
    <property type="entry name" value="Homeodomain-like"/>
    <property type="match status" value="1"/>
</dbReference>
<protein>
    <submittedName>
        <fullName evidence="3">TetR/AcrR family transcriptional regulator</fullName>
    </submittedName>
</protein>
<dbReference type="EMBL" id="JBHUCP010000019">
    <property type="protein sequence ID" value="MFD1532616.1"/>
    <property type="molecule type" value="Genomic_DNA"/>
</dbReference>
<keyword evidence="4" id="KW-1185">Reference proteome</keyword>
<comment type="caution">
    <text evidence="3">The sequence shown here is derived from an EMBL/GenBank/DDBJ whole genome shotgun (WGS) entry which is preliminary data.</text>
</comment>
<keyword evidence="2" id="KW-0804">Transcription</keyword>
<evidence type="ECO:0000313" key="3">
    <source>
        <dbReference type="EMBL" id="MFD1532616.1"/>
    </source>
</evidence>
<accession>A0ABW4FSQ6</accession>
<evidence type="ECO:0000256" key="1">
    <source>
        <dbReference type="ARBA" id="ARBA00023015"/>
    </source>
</evidence>
<gene>
    <name evidence="3" type="ORF">ACFSCY_24630</name>
</gene>
<name>A0ABW4FSQ6_9PSEU</name>
<dbReference type="SUPFAM" id="SSF48498">
    <property type="entry name" value="Tetracyclin repressor-like, C-terminal domain"/>
    <property type="match status" value="1"/>
</dbReference>
<dbReference type="PANTHER" id="PTHR47506">
    <property type="entry name" value="TRANSCRIPTIONAL REGULATORY PROTEIN"/>
    <property type="match status" value="1"/>
</dbReference>
<sequence>MGAAGPTRGGFYNHFASKDALVDTVLAKAMADGIDNLDRAITAAQASGSDPLTERIDWYLSPEHRAGIEHGCPNASFAGDARRLDPAARARYAKGLAENLDRLTQTVHTSGLTEGERRARAIALFSEMAGALLLSRAVADADPALADEILESARTDLHNRTGAAR</sequence>
<organism evidence="3 4">
    <name type="scientific">Pseudonocardia aurantiaca</name>
    <dbReference type="NCBI Taxonomy" id="75290"/>
    <lineage>
        <taxon>Bacteria</taxon>
        <taxon>Bacillati</taxon>
        <taxon>Actinomycetota</taxon>
        <taxon>Actinomycetes</taxon>
        <taxon>Pseudonocardiales</taxon>
        <taxon>Pseudonocardiaceae</taxon>
        <taxon>Pseudonocardia</taxon>
    </lineage>
</organism>
<dbReference type="RefSeq" id="WP_343978082.1">
    <property type="nucleotide sequence ID" value="NZ_BAAAJG010000010.1"/>
</dbReference>
<dbReference type="Gene3D" id="1.10.357.10">
    <property type="entry name" value="Tetracycline Repressor, domain 2"/>
    <property type="match status" value="1"/>
</dbReference>
<dbReference type="InterPro" id="IPR009057">
    <property type="entry name" value="Homeodomain-like_sf"/>
</dbReference>
<proteinExistence type="predicted"/>